<dbReference type="CDD" id="cd22249">
    <property type="entry name" value="UDM1_RNF168_RNF169-like"/>
    <property type="match status" value="1"/>
</dbReference>
<dbReference type="OrthoDB" id="5791190at2759"/>
<feature type="region of interest" description="Disordered" evidence="1">
    <location>
        <begin position="794"/>
        <end position="827"/>
    </location>
</feature>
<dbReference type="GO" id="GO:0000922">
    <property type="term" value="C:spindle pole"/>
    <property type="evidence" value="ECO:0007669"/>
    <property type="project" value="InterPro"/>
</dbReference>
<protein>
    <submittedName>
        <fullName evidence="2">Uncharacterized protein</fullName>
    </submittedName>
</protein>
<feature type="compositionally biased region" description="Polar residues" evidence="1">
    <location>
        <begin position="944"/>
        <end position="953"/>
    </location>
</feature>
<dbReference type="GO" id="GO:0005813">
    <property type="term" value="C:centrosome"/>
    <property type="evidence" value="ECO:0007669"/>
    <property type="project" value="InterPro"/>
</dbReference>
<dbReference type="InterPro" id="IPR026708">
    <property type="entry name" value="CSPP1"/>
</dbReference>
<evidence type="ECO:0000256" key="1">
    <source>
        <dbReference type="SAM" id="MobiDB-lite"/>
    </source>
</evidence>
<feature type="region of interest" description="Disordered" evidence="1">
    <location>
        <begin position="165"/>
        <end position="222"/>
    </location>
</feature>
<feature type="region of interest" description="Disordered" evidence="1">
    <location>
        <begin position="842"/>
        <end position="1027"/>
    </location>
</feature>
<dbReference type="EMBL" id="CAJNOI010000028">
    <property type="protein sequence ID" value="CAF0869007.1"/>
    <property type="molecule type" value="Genomic_DNA"/>
</dbReference>
<sequence>MTTNCPSFVRHQSLEATQVIPLFDSTTTTFTSTPPFKPKAGEVYVMKLDIGHENDWRSDGYRWVQIAARRLPTHNPVIKKCYFHAGQKNKKKSKDFEKQAFVSLVDPSKVVVQYLGDENVAEEFPHGNSKKNTKPFFRTRPSLLNKLISEAATNAETAQIFKQYTANNSNEHDDDVDDDDDDEESTVNNSMEAEETVDDNDQKKSSTIKNEPKKPKVGPEVLSQPRNIEQIRNVKRRLARRLVASADEISELYRFARETPNYIVRFTLIPNIVAIAFSNESMHEFNLLLDHPDLLSQQQVLITFDSAYTINAFHVTCVFYRHIGMKEEPCILLGCALHNRRSDDVYEYILTHLKQQCPNIESRCLFIIDSEGNTLKNNYLSIFLPHLRILHTWNYVFSQLRAWLLQNGRTQADYQFYNAELKSLLLCADMLTFTRLYDRCKSNWTQEFRTYFEQIILPLVDTDLGSWVLKKYDLFDAYSGIKGLVCEPMQAVAAQLRDWRESRFDSGAMAFYWLQMYFVQQIRKSYSRLGGIYSLKQGIYEKWAITAVTSSAAHEPIKALVPEKIIEHVRAKVIISSVHHPHLQAKRSGEQQILTLSPVKRLKTTTYDGTQHHHHQPCIIATTTTTPHQVTTADLKATLLAAAAAAQQQPRTMTIRRIAATTSPQHQQQQQTTFRLTTAPNNSSSQQPQQFIITTAGTALPLTQTTTTTTGLVDDSSMYDDGTNDLSGCLVTTSSQTPNSTTTQTRSSFVRPSLPTNVLRLTVDRPGSPNHARGAASNGMFGTAKTEAQFVKEEKYKQDLKQQMEDKRRRDAEETAKRRAEEERELAKHLEWQQQMEKQVAEEAIRKQQKEEEERLHQLQLQEDAEQRKKQDELISKRKPKRQDKPSSPRTDDDTANRKNNSNEQPLRSEVAYRSASPPVPTLNKKDKKKKPTTNNTRRPSFDDANQQPSLPSFDNHDDYIQQPPPVDDTDGHGRQTYRKPPTPRQPDISASQKPPQTYRARPRQNSNAGMPIRNNSAASLRSDGSDSEVLNRLEHLKQQLRDRERKLQDHVNSHQTDQTKTQSKQHPGFVLNTPRVHHRDSPTTNDVVRRILQTDDDAEFNPSYFRDDTILLGGAGGNHANNDDKFFSSIIKERMNSGNRKFTDEIEQASRHPYHNNNNNNPSKYYDHEDPTSMANYELNRIAKQNEQRLKKLRDLENDDASLLDSNEVLERFQQKQRIQRGGSQTTLQDDAWLK</sequence>
<feature type="region of interest" description="Disordered" evidence="1">
    <location>
        <begin position="1217"/>
        <end position="1236"/>
    </location>
</feature>
<dbReference type="PANTHER" id="PTHR21616">
    <property type="entry name" value="CENTROSOME SPINDLE POLE ASSOCIATED PROTEIN"/>
    <property type="match status" value="1"/>
</dbReference>
<feature type="compositionally biased region" description="Basic and acidic residues" evidence="1">
    <location>
        <begin position="200"/>
        <end position="214"/>
    </location>
</feature>
<feature type="region of interest" description="Disordered" evidence="1">
    <location>
        <begin position="762"/>
        <end position="781"/>
    </location>
</feature>
<name>A0A813UKH8_9BILA</name>
<feature type="compositionally biased region" description="Polar residues" evidence="1">
    <location>
        <begin position="1004"/>
        <end position="1020"/>
    </location>
</feature>
<feature type="compositionally biased region" description="Basic and acidic residues" evidence="1">
    <location>
        <begin position="1042"/>
        <end position="1053"/>
    </location>
</feature>
<feature type="compositionally biased region" description="Basic and acidic residues" evidence="1">
    <location>
        <begin position="842"/>
        <end position="857"/>
    </location>
</feature>
<feature type="region of interest" description="Disordered" evidence="1">
    <location>
        <begin position="1042"/>
        <end position="1084"/>
    </location>
</feature>
<feature type="compositionally biased region" description="Basic and acidic residues" evidence="1">
    <location>
        <begin position="883"/>
        <end position="897"/>
    </location>
</feature>
<evidence type="ECO:0000313" key="2">
    <source>
        <dbReference type="EMBL" id="CAF0828949.1"/>
    </source>
</evidence>
<dbReference type="PANTHER" id="PTHR21616:SF3">
    <property type="match status" value="1"/>
</dbReference>
<comment type="caution">
    <text evidence="2">The sequence shown here is derived from an EMBL/GenBank/DDBJ whole genome shotgun (WGS) entry which is preliminary data.</text>
</comment>
<dbReference type="GO" id="GO:0005874">
    <property type="term" value="C:microtubule"/>
    <property type="evidence" value="ECO:0007669"/>
    <property type="project" value="InterPro"/>
</dbReference>
<reference evidence="2" key="1">
    <citation type="submission" date="2021-02" db="EMBL/GenBank/DDBJ databases">
        <authorList>
            <person name="Nowell W R."/>
        </authorList>
    </citation>
    <scope>NUCLEOTIDE SEQUENCE</scope>
</reference>
<proteinExistence type="predicted"/>
<organism evidence="2 4">
    <name type="scientific">Adineta steineri</name>
    <dbReference type="NCBI Taxonomy" id="433720"/>
    <lineage>
        <taxon>Eukaryota</taxon>
        <taxon>Metazoa</taxon>
        <taxon>Spiralia</taxon>
        <taxon>Gnathifera</taxon>
        <taxon>Rotifera</taxon>
        <taxon>Eurotatoria</taxon>
        <taxon>Bdelloidea</taxon>
        <taxon>Adinetida</taxon>
        <taxon>Adinetidae</taxon>
        <taxon>Adineta</taxon>
    </lineage>
</organism>
<keyword evidence="4" id="KW-1185">Reference proteome</keyword>
<dbReference type="GO" id="GO:0032467">
    <property type="term" value="P:positive regulation of cytokinesis"/>
    <property type="evidence" value="ECO:0007669"/>
    <property type="project" value="InterPro"/>
</dbReference>
<feature type="compositionally biased region" description="Polar residues" evidence="1">
    <location>
        <begin position="1054"/>
        <end position="1066"/>
    </location>
</feature>
<gene>
    <name evidence="3" type="ORF">BJG266_LOCUS8792</name>
    <name evidence="2" type="ORF">QVE165_LOCUS5673</name>
</gene>
<dbReference type="AlphaFoldDB" id="A0A813UKH8"/>
<dbReference type="Proteomes" id="UP000663877">
    <property type="component" value="Unassembled WGS sequence"/>
</dbReference>
<evidence type="ECO:0000313" key="4">
    <source>
        <dbReference type="Proteomes" id="UP000663832"/>
    </source>
</evidence>
<dbReference type="EMBL" id="CAJNOM010000023">
    <property type="protein sequence ID" value="CAF0828949.1"/>
    <property type="molecule type" value="Genomic_DNA"/>
</dbReference>
<evidence type="ECO:0000313" key="3">
    <source>
        <dbReference type="EMBL" id="CAF0869007.1"/>
    </source>
</evidence>
<accession>A0A813UKH8</accession>
<dbReference type="Proteomes" id="UP000663832">
    <property type="component" value="Unassembled WGS sequence"/>
</dbReference>
<feature type="compositionally biased region" description="Acidic residues" evidence="1">
    <location>
        <begin position="172"/>
        <end position="185"/>
    </location>
</feature>
<feature type="compositionally biased region" description="Basic and acidic residues" evidence="1">
    <location>
        <begin position="865"/>
        <end position="876"/>
    </location>
</feature>